<evidence type="ECO:0000256" key="9">
    <source>
        <dbReference type="ARBA" id="ARBA00049401"/>
    </source>
</evidence>
<dbReference type="RefSeq" id="WP_341564226.1">
    <property type="nucleotide sequence ID" value="NZ_JBAKAQ010000003.1"/>
</dbReference>
<accession>A0ABU9G8W3</accession>
<evidence type="ECO:0000313" key="10">
    <source>
        <dbReference type="EMBL" id="MEL0614188.1"/>
    </source>
</evidence>
<keyword evidence="5" id="KW-0288">FMN</keyword>
<evidence type="ECO:0000256" key="1">
    <source>
        <dbReference type="ARBA" id="ARBA00001917"/>
    </source>
</evidence>
<keyword evidence="4" id="KW-0285">Flavoprotein</keyword>
<evidence type="ECO:0000256" key="8">
    <source>
        <dbReference type="ARBA" id="ARBA00031155"/>
    </source>
</evidence>
<dbReference type="SUPFAM" id="SSF51412">
    <property type="entry name" value="Inosine monophosphate dehydrogenase (IMPDH)"/>
    <property type="match status" value="1"/>
</dbReference>
<comment type="catalytic activity">
    <reaction evidence="9">
        <text>3 propionate 3-nitronate + 3 O2 + H2O = 3 3-oxopropanoate + 2 nitrate + nitrite + H2O2 + 3 H(+)</text>
        <dbReference type="Rhea" id="RHEA:57332"/>
        <dbReference type="ChEBI" id="CHEBI:15377"/>
        <dbReference type="ChEBI" id="CHEBI:15378"/>
        <dbReference type="ChEBI" id="CHEBI:15379"/>
        <dbReference type="ChEBI" id="CHEBI:16240"/>
        <dbReference type="ChEBI" id="CHEBI:16301"/>
        <dbReference type="ChEBI" id="CHEBI:17632"/>
        <dbReference type="ChEBI" id="CHEBI:33190"/>
        <dbReference type="ChEBI" id="CHEBI:136067"/>
    </reaction>
</comment>
<dbReference type="EMBL" id="JBAKAR010000012">
    <property type="protein sequence ID" value="MEL0614188.1"/>
    <property type="molecule type" value="Genomic_DNA"/>
</dbReference>
<dbReference type="PANTHER" id="PTHR42747">
    <property type="entry name" value="NITRONATE MONOOXYGENASE-RELATED"/>
    <property type="match status" value="1"/>
</dbReference>
<evidence type="ECO:0000313" key="11">
    <source>
        <dbReference type="Proteomes" id="UP001379949"/>
    </source>
</evidence>
<dbReference type="Pfam" id="PF03060">
    <property type="entry name" value="NMO"/>
    <property type="match status" value="1"/>
</dbReference>
<dbReference type="Gene3D" id="3.20.20.70">
    <property type="entry name" value="Aldolase class I"/>
    <property type="match status" value="1"/>
</dbReference>
<keyword evidence="7 10" id="KW-0503">Monooxygenase</keyword>
<evidence type="ECO:0000256" key="6">
    <source>
        <dbReference type="ARBA" id="ARBA00023002"/>
    </source>
</evidence>
<dbReference type="InterPro" id="IPR013785">
    <property type="entry name" value="Aldolase_TIM"/>
</dbReference>
<dbReference type="PANTHER" id="PTHR42747:SF3">
    <property type="entry name" value="NITRONATE MONOOXYGENASE-RELATED"/>
    <property type="match status" value="1"/>
</dbReference>
<protein>
    <recommendedName>
        <fullName evidence="8">Propionate 3-nitronate monooxygenase</fullName>
    </recommendedName>
</protein>
<sequence>MINLEGKRLLGCEHPIIQAPMAGAQGSDMAIAVSNAGGLGSLPCAMLSVEDMVSEIKLIKAGTDKPYNLNFFCHQPIEYNEAEHQVWQSKLMPYFAEFGATPKSLPNSANRTPFNHAIADAIEPLSPPVVSFHFGLPDPELVQRVKSWGSKVLSSATTLEEALWLESQGVDAIIAQGVEAGGHRGMFLSDDITTQVGLFSLVSQLIQVLKVPVIGAGGIAHHKEIQALLALGAAAVQIGTTYLLCDESRISSSHREALQSEAAQHTALTNVFTGRPARSVVNRVMEELAYMSPSAPAFPHASIEMTQLKALDSLQGGTNFASLWCGQNATGCQAISAHTLTKRLANG</sequence>
<gene>
    <name evidence="10" type="ORF">V6242_13615</name>
</gene>
<keyword evidence="3" id="KW-0216">Detoxification</keyword>
<dbReference type="InterPro" id="IPR004136">
    <property type="entry name" value="NMO"/>
</dbReference>
<comment type="similarity">
    <text evidence="2">Belongs to the nitronate monooxygenase family. NMO class I subfamily.</text>
</comment>
<comment type="caution">
    <text evidence="10">The sequence shown here is derived from an EMBL/GenBank/DDBJ whole genome shotgun (WGS) entry which is preliminary data.</text>
</comment>
<comment type="cofactor">
    <cofactor evidence="1">
        <name>FMN</name>
        <dbReference type="ChEBI" id="CHEBI:58210"/>
    </cofactor>
</comment>
<organism evidence="10 11">
    <name type="scientific">Marinomonas arenicola</name>
    <dbReference type="NCBI Taxonomy" id="569601"/>
    <lineage>
        <taxon>Bacteria</taxon>
        <taxon>Pseudomonadati</taxon>
        <taxon>Pseudomonadota</taxon>
        <taxon>Gammaproteobacteria</taxon>
        <taxon>Oceanospirillales</taxon>
        <taxon>Oceanospirillaceae</taxon>
        <taxon>Marinomonas</taxon>
    </lineage>
</organism>
<dbReference type="GO" id="GO:0004497">
    <property type="term" value="F:monooxygenase activity"/>
    <property type="evidence" value="ECO:0007669"/>
    <property type="project" value="UniProtKB-KW"/>
</dbReference>
<evidence type="ECO:0000256" key="3">
    <source>
        <dbReference type="ARBA" id="ARBA00022575"/>
    </source>
</evidence>
<keyword evidence="11" id="KW-1185">Reference proteome</keyword>
<evidence type="ECO:0000256" key="5">
    <source>
        <dbReference type="ARBA" id="ARBA00022643"/>
    </source>
</evidence>
<reference evidence="10 11" key="1">
    <citation type="submission" date="2024-02" db="EMBL/GenBank/DDBJ databases">
        <title>Bacteria isolated from the canopy kelp, Nereocystis luetkeana.</title>
        <authorList>
            <person name="Pfister C.A."/>
            <person name="Younker I.T."/>
            <person name="Light S.H."/>
        </authorList>
    </citation>
    <scope>NUCLEOTIDE SEQUENCE [LARGE SCALE GENOMIC DNA]</scope>
    <source>
        <strain evidence="10 11">TI.4.07</strain>
    </source>
</reference>
<proteinExistence type="inferred from homology"/>
<evidence type="ECO:0000256" key="4">
    <source>
        <dbReference type="ARBA" id="ARBA00022630"/>
    </source>
</evidence>
<dbReference type="Proteomes" id="UP001379949">
    <property type="component" value="Unassembled WGS sequence"/>
</dbReference>
<evidence type="ECO:0000256" key="7">
    <source>
        <dbReference type="ARBA" id="ARBA00023033"/>
    </source>
</evidence>
<evidence type="ECO:0000256" key="2">
    <source>
        <dbReference type="ARBA" id="ARBA00009881"/>
    </source>
</evidence>
<keyword evidence="6 10" id="KW-0560">Oxidoreductase</keyword>
<name>A0ABU9G8W3_9GAMM</name>
<dbReference type="CDD" id="cd04730">
    <property type="entry name" value="NPD_like"/>
    <property type="match status" value="1"/>
</dbReference>